<sequence length="94" mass="10289">MDRASNPDLAAEVKDTLIKVLELGVDREHLDDRTSLYSPVVGLDSLSLLHFLVAIEKRYGIEIDDEDVMAAKLSDVGSLVDLIRRVTEADGAGH</sequence>
<dbReference type="PROSITE" id="PS50075">
    <property type="entry name" value="CARRIER"/>
    <property type="match status" value="1"/>
</dbReference>
<keyword evidence="3" id="KW-1185">Reference proteome</keyword>
<dbReference type="Pfam" id="PF00550">
    <property type="entry name" value="PP-binding"/>
    <property type="match status" value="1"/>
</dbReference>
<proteinExistence type="predicted"/>
<gene>
    <name evidence="2" type="ORF">ACFQZM_39530</name>
</gene>
<name>A0ABW2XXZ7_9ACTN</name>
<dbReference type="InterPro" id="IPR009081">
    <property type="entry name" value="PP-bd_ACP"/>
</dbReference>
<dbReference type="EMBL" id="JBHTGP010000018">
    <property type="protein sequence ID" value="MFD0690635.1"/>
    <property type="molecule type" value="Genomic_DNA"/>
</dbReference>
<evidence type="ECO:0000313" key="3">
    <source>
        <dbReference type="Proteomes" id="UP001597063"/>
    </source>
</evidence>
<reference evidence="3" key="1">
    <citation type="journal article" date="2019" name="Int. J. Syst. Evol. Microbiol.">
        <title>The Global Catalogue of Microorganisms (GCM) 10K type strain sequencing project: providing services to taxonomists for standard genome sequencing and annotation.</title>
        <authorList>
            <consortium name="The Broad Institute Genomics Platform"/>
            <consortium name="The Broad Institute Genome Sequencing Center for Infectious Disease"/>
            <person name="Wu L."/>
            <person name="Ma J."/>
        </authorList>
    </citation>
    <scope>NUCLEOTIDE SEQUENCE [LARGE SCALE GENOMIC DNA]</scope>
    <source>
        <strain evidence="3">JCM 9371</strain>
    </source>
</reference>
<accession>A0ABW2XXZ7</accession>
<dbReference type="Gene3D" id="1.10.1200.10">
    <property type="entry name" value="ACP-like"/>
    <property type="match status" value="1"/>
</dbReference>
<evidence type="ECO:0000313" key="2">
    <source>
        <dbReference type="EMBL" id="MFD0690635.1"/>
    </source>
</evidence>
<protein>
    <submittedName>
        <fullName evidence="2">Acyl carrier protein</fullName>
    </submittedName>
</protein>
<dbReference type="InterPro" id="IPR036736">
    <property type="entry name" value="ACP-like_sf"/>
</dbReference>
<evidence type="ECO:0000259" key="1">
    <source>
        <dbReference type="PROSITE" id="PS50075"/>
    </source>
</evidence>
<comment type="caution">
    <text evidence="2">The sequence shown here is derived from an EMBL/GenBank/DDBJ whole genome shotgun (WGS) entry which is preliminary data.</text>
</comment>
<dbReference type="RefSeq" id="WP_131761360.1">
    <property type="nucleotide sequence ID" value="NZ_CAACUY010000161.1"/>
</dbReference>
<dbReference type="SUPFAM" id="SSF47336">
    <property type="entry name" value="ACP-like"/>
    <property type="match status" value="1"/>
</dbReference>
<dbReference type="Proteomes" id="UP001597063">
    <property type="component" value="Unassembled WGS sequence"/>
</dbReference>
<feature type="domain" description="Carrier" evidence="1">
    <location>
        <begin position="7"/>
        <end position="87"/>
    </location>
</feature>
<organism evidence="2 3">
    <name type="scientific">Actinomadura fibrosa</name>
    <dbReference type="NCBI Taxonomy" id="111802"/>
    <lineage>
        <taxon>Bacteria</taxon>
        <taxon>Bacillati</taxon>
        <taxon>Actinomycetota</taxon>
        <taxon>Actinomycetes</taxon>
        <taxon>Streptosporangiales</taxon>
        <taxon>Thermomonosporaceae</taxon>
        <taxon>Actinomadura</taxon>
    </lineage>
</organism>